<comment type="caution">
    <text evidence="2">The sequence shown here is derived from an EMBL/GenBank/DDBJ whole genome shotgun (WGS) entry which is preliminary data.</text>
</comment>
<sequence>MFIKRIALVLFIILSWAYQATRPPPPKICGWRHDAMVATTLTPEVIEELQLYVMGFDRPGYGESDPDPNRTVKSLALDIEDLADWLALGTKFHVIGYSMRTQVVWSCLKYIPNRLAEAGLIAHAINYWWPSFPTNLCTEAYYQQAPQDQWTLHLKIIKEIHSVSGPERGKIQQYVKQQGELKSFHRDLMIGFGKWEFNLVNIKNPFPNNEGSVHLWQGDEDWLSPAILLRFIVNKLPWIQYHELSGEGHLFPYVKGMSEAMMKEFLIEEKLHDFATKKKKKRSSSPFDF</sequence>
<protein>
    <recommendedName>
        <fullName evidence="4">AB hydrolase-1 domain-containing protein</fullName>
    </recommendedName>
</protein>
<feature type="chain" id="PRO_5041644061" description="AB hydrolase-1 domain-containing protein" evidence="1">
    <location>
        <begin position="18"/>
        <end position="289"/>
    </location>
</feature>
<dbReference type="AlphaFoldDB" id="A0AA88E175"/>
<dbReference type="Gene3D" id="3.40.50.1820">
    <property type="entry name" value="alpha/beta hydrolase"/>
    <property type="match status" value="1"/>
</dbReference>
<organism evidence="2 3">
    <name type="scientific">Ficus carica</name>
    <name type="common">Common fig</name>
    <dbReference type="NCBI Taxonomy" id="3494"/>
    <lineage>
        <taxon>Eukaryota</taxon>
        <taxon>Viridiplantae</taxon>
        <taxon>Streptophyta</taxon>
        <taxon>Embryophyta</taxon>
        <taxon>Tracheophyta</taxon>
        <taxon>Spermatophyta</taxon>
        <taxon>Magnoliopsida</taxon>
        <taxon>eudicotyledons</taxon>
        <taxon>Gunneridae</taxon>
        <taxon>Pentapetalae</taxon>
        <taxon>rosids</taxon>
        <taxon>fabids</taxon>
        <taxon>Rosales</taxon>
        <taxon>Moraceae</taxon>
        <taxon>Ficeae</taxon>
        <taxon>Ficus</taxon>
    </lineage>
</organism>
<keyword evidence="3" id="KW-1185">Reference proteome</keyword>
<dbReference type="PANTHER" id="PTHR45763:SF51">
    <property type="entry name" value="ALPHA_BETA-HYDROLASES SUPERFAMILY PROTEIN"/>
    <property type="match status" value="1"/>
</dbReference>
<name>A0AA88E175_FICCA</name>
<evidence type="ECO:0000313" key="2">
    <source>
        <dbReference type="EMBL" id="GMN64615.1"/>
    </source>
</evidence>
<evidence type="ECO:0008006" key="4">
    <source>
        <dbReference type="Google" id="ProtNLM"/>
    </source>
</evidence>
<keyword evidence="1" id="KW-0732">Signal</keyword>
<proteinExistence type="predicted"/>
<accession>A0AA88E175</accession>
<dbReference type="PANTHER" id="PTHR45763">
    <property type="entry name" value="HYDROLASE, ALPHA/BETA FOLD FAMILY PROTEIN, EXPRESSED-RELATED"/>
    <property type="match status" value="1"/>
</dbReference>
<dbReference type="InterPro" id="IPR029058">
    <property type="entry name" value="AB_hydrolase_fold"/>
</dbReference>
<dbReference type="EMBL" id="BTGU01000188">
    <property type="protein sequence ID" value="GMN64615.1"/>
    <property type="molecule type" value="Genomic_DNA"/>
</dbReference>
<dbReference type="Proteomes" id="UP001187192">
    <property type="component" value="Unassembled WGS sequence"/>
</dbReference>
<reference evidence="2" key="1">
    <citation type="submission" date="2023-07" db="EMBL/GenBank/DDBJ databases">
        <title>draft genome sequence of fig (Ficus carica).</title>
        <authorList>
            <person name="Takahashi T."/>
            <person name="Nishimura K."/>
        </authorList>
    </citation>
    <scope>NUCLEOTIDE SEQUENCE</scope>
</reference>
<gene>
    <name evidence="2" type="ORF">TIFTF001_033694</name>
</gene>
<evidence type="ECO:0000313" key="3">
    <source>
        <dbReference type="Proteomes" id="UP001187192"/>
    </source>
</evidence>
<feature type="signal peptide" evidence="1">
    <location>
        <begin position="1"/>
        <end position="17"/>
    </location>
</feature>
<evidence type="ECO:0000256" key="1">
    <source>
        <dbReference type="SAM" id="SignalP"/>
    </source>
</evidence>
<dbReference type="SUPFAM" id="SSF53474">
    <property type="entry name" value="alpha/beta-Hydrolases"/>
    <property type="match status" value="1"/>
</dbReference>